<dbReference type="CDD" id="cd02248">
    <property type="entry name" value="Peptidase_C1A"/>
    <property type="match status" value="1"/>
</dbReference>
<protein>
    <recommendedName>
        <fullName evidence="4">Peptidase C1A papain C-terminal domain-containing protein</fullName>
    </recommendedName>
</protein>
<feature type="signal peptide" evidence="3">
    <location>
        <begin position="1"/>
        <end position="21"/>
    </location>
</feature>
<comment type="similarity">
    <text evidence="1">Belongs to the peptidase C1 family.</text>
</comment>
<accession>A0ABN9S088</accession>
<gene>
    <name evidence="5" type="ORF">PCOR1329_LOCUS25330</name>
</gene>
<keyword evidence="2" id="KW-0865">Zymogen</keyword>
<dbReference type="SUPFAM" id="SSF54001">
    <property type="entry name" value="Cysteine proteinases"/>
    <property type="match status" value="1"/>
</dbReference>
<dbReference type="SMART" id="SM00645">
    <property type="entry name" value="Pept_C1"/>
    <property type="match status" value="1"/>
</dbReference>
<evidence type="ECO:0000256" key="2">
    <source>
        <dbReference type="ARBA" id="ARBA00023145"/>
    </source>
</evidence>
<dbReference type="InterPro" id="IPR013128">
    <property type="entry name" value="Peptidase_C1A"/>
</dbReference>
<evidence type="ECO:0000256" key="1">
    <source>
        <dbReference type="ARBA" id="ARBA00008455"/>
    </source>
</evidence>
<evidence type="ECO:0000256" key="3">
    <source>
        <dbReference type="SAM" id="SignalP"/>
    </source>
</evidence>
<dbReference type="InterPro" id="IPR000668">
    <property type="entry name" value="Peptidase_C1A_C"/>
</dbReference>
<evidence type="ECO:0000259" key="4">
    <source>
        <dbReference type="SMART" id="SM00645"/>
    </source>
</evidence>
<dbReference type="Pfam" id="PF00112">
    <property type="entry name" value="Peptidase_C1"/>
    <property type="match status" value="1"/>
</dbReference>
<keyword evidence="6" id="KW-1185">Reference proteome</keyword>
<reference evidence="5" key="1">
    <citation type="submission" date="2023-10" db="EMBL/GenBank/DDBJ databases">
        <authorList>
            <person name="Chen Y."/>
            <person name="Shah S."/>
            <person name="Dougan E. K."/>
            <person name="Thang M."/>
            <person name="Chan C."/>
        </authorList>
    </citation>
    <scope>NUCLEOTIDE SEQUENCE [LARGE SCALE GENOMIC DNA]</scope>
</reference>
<dbReference type="PROSITE" id="PS00639">
    <property type="entry name" value="THIOL_PROTEASE_HIS"/>
    <property type="match status" value="1"/>
</dbReference>
<dbReference type="Gene3D" id="3.90.70.10">
    <property type="entry name" value="Cysteine proteinases"/>
    <property type="match status" value="1"/>
</dbReference>
<proteinExistence type="inferred from homology"/>
<feature type="domain" description="Peptidase C1A papain C-terminal" evidence="4">
    <location>
        <begin position="126"/>
        <end position="351"/>
    </location>
</feature>
<dbReference type="InterPro" id="IPR025660">
    <property type="entry name" value="Pept_his_AS"/>
</dbReference>
<organism evidence="5 6">
    <name type="scientific">Prorocentrum cordatum</name>
    <dbReference type="NCBI Taxonomy" id="2364126"/>
    <lineage>
        <taxon>Eukaryota</taxon>
        <taxon>Sar</taxon>
        <taxon>Alveolata</taxon>
        <taxon>Dinophyceae</taxon>
        <taxon>Prorocentrales</taxon>
        <taxon>Prorocentraceae</taxon>
        <taxon>Prorocentrum</taxon>
    </lineage>
</organism>
<name>A0ABN9S088_9DINO</name>
<evidence type="ECO:0000313" key="5">
    <source>
        <dbReference type="EMBL" id="CAK0825126.1"/>
    </source>
</evidence>
<dbReference type="PANTHER" id="PTHR12411">
    <property type="entry name" value="CYSTEINE PROTEASE FAMILY C1-RELATED"/>
    <property type="match status" value="1"/>
</dbReference>
<evidence type="ECO:0000313" key="6">
    <source>
        <dbReference type="Proteomes" id="UP001189429"/>
    </source>
</evidence>
<comment type="caution">
    <text evidence="5">The sequence shown here is derived from an EMBL/GenBank/DDBJ whole genome shotgun (WGS) entry which is preliminary data.</text>
</comment>
<dbReference type="PRINTS" id="PR00705">
    <property type="entry name" value="PAPAIN"/>
</dbReference>
<dbReference type="InterPro" id="IPR039417">
    <property type="entry name" value="Peptidase_C1A_papain-like"/>
</dbReference>
<dbReference type="EMBL" id="CAUYUJ010008846">
    <property type="protein sequence ID" value="CAK0825126.1"/>
    <property type="molecule type" value="Genomic_DNA"/>
</dbReference>
<feature type="chain" id="PRO_5045312448" description="Peptidase C1A papain C-terminal domain-containing protein" evidence="3">
    <location>
        <begin position="22"/>
        <end position="386"/>
    </location>
</feature>
<keyword evidence="3" id="KW-0732">Signal</keyword>
<sequence>MARSFSILCVVGLSGADATRAAASTKLSAHGAAAYEDFRQEYRAGGDAGPDHVSYATRASLFQVRSAEIAAHNARPGVSWKKGINRFTDRTDAELRGMLGYRRVGHLKAPTGASSFLEVKPSKKALAASVDWRSKLNSSRSFVRGCGSCWAVAAVGALEMHAEAATGITKPLSFEELVDCVPNPKHCGGDGGCKGATAELAFQYVQEHGLSAADSYKGYMSGGDGKCRVSQASSQKSTRSTGWERLPENKLDPLLEAVANRGPVVVSVDASGWSSYQSGVYTGCEQNATVNHAVVVVGFGTDEASGKDYWLIRNSWGEGWGEQGHIRLERHKADEGDAGYCGVDKSPLQGVGCAGGPPEIPVCGMCGVLSDSSLPTGVVIQGLASL</sequence>
<dbReference type="Proteomes" id="UP001189429">
    <property type="component" value="Unassembled WGS sequence"/>
</dbReference>
<dbReference type="InterPro" id="IPR038765">
    <property type="entry name" value="Papain-like_cys_pep_sf"/>
</dbReference>